<evidence type="ECO:0000313" key="3">
    <source>
        <dbReference type="Proteomes" id="UP000006672"/>
    </source>
</evidence>
<dbReference type="Pfam" id="PF00694">
    <property type="entry name" value="Aconitase_C"/>
    <property type="match status" value="1"/>
</dbReference>
<keyword evidence="3" id="KW-1185">Reference proteome</keyword>
<reference evidence="2" key="2">
    <citation type="submission" date="2019-04" db="EMBL/GenBank/DDBJ databases">
        <authorList>
            <person name="Howe K."/>
            <person name="Paulini M."/>
            <person name="Williams G."/>
        </authorList>
    </citation>
    <scope>NUCLEOTIDE SEQUENCE [LARGE SCALE GENOMIC DNA]</scope>
    <source>
        <strain evidence="2">FR3</strain>
    </source>
</reference>
<dbReference type="InterPro" id="IPR000573">
    <property type="entry name" value="AconitaseA/IPMdHydase_ssu_swvl"/>
</dbReference>
<dbReference type="PANTHER" id="PTHR43160">
    <property type="entry name" value="ACONITATE HYDRATASE B"/>
    <property type="match status" value="1"/>
</dbReference>
<dbReference type="InterPro" id="IPR050926">
    <property type="entry name" value="Aconitase/IPM_isomerase"/>
</dbReference>
<dbReference type="GO" id="GO:0051539">
    <property type="term" value="F:4 iron, 4 sulfur cluster binding"/>
    <property type="evidence" value="ECO:0007669"/>
    <property type="project" value="TreeGrafter"/>
</dbReference>
<accession>A0A5S6PDT9</accession>
<reference evidence="3" key="1">
    <citation type="journal article" date="2007" name="Science">
        <title>Draft genome of the filarial nematode parasite Brugia malayi.</title>
        <authorList>
            <person name="Ghedin E."/>
            <person name="Wang S."/>
            <person name="Spiro D."/>
            <person name="Caler E."/>
            <person name="Zhao Q."/>
            <person name="Crabtree J."/>
            <person name="Allen J.E."/>
            <person name="Delcher A.L."/>
            <person name="Guiliano D.B."/>
            <person name="Miranda-Saavedra D."/>
            <person name="Angiuoli S.V."/>
            <person name="Creasy T."/>
            <person name="Amedeo P."/>
            <person name="Haas B."/>
            <person name="El-Sayed N.M."/>
            <person name="Wortman J.R."/>
            <person name="Feldblyum T."/>
            <person name="Tallon L."/>
            <person name="Schatz M."/>
            <person name="Shumway M."/>
            <person name="Koo H."/>
            <person name="Salzberg S.L."/>
            <person name="Schobel S."/>
            <person name="Pertea M."/>
            <person name="Pop M."/>
            <person name="White O."/>
            <person name="Barton G.J."/>
            <person name="Carlow C.K."/>
            <person name="Crawford M.J."/>
            <person name="Daub J."/>
            <person name="Dimmic M.W."/>
            <person name="Estes C.F."/>
            <person name="Foster J.M."/>
            <person name="Ganatra M."/>
            <person name="Gregory W.F."/>
            <person name="Johnson N.M."/>
            <person name="Jin J."/>
            <person name="Komuniecki R."/>
            <person name="Korf I."/>
            <person name="Kumar S."/>
            <person name="Laney S."/>
            <person name="Li B.W."/>
            <person name="Li W."/>
            <person name="Lindblom T.H."/>
            <person name="Lustigman S."/>
            <person name="Ma D."/>
            <person name="Maina C.V."/>
            <person name="Martin D.M."/>
            <person name="McCarter J.P."/>
            <person name="McReynolds L."/>
            <person name="Mitreva M."/>
            <person name="Nutman T.B."/>
            <person name="Parkinson J."/>
            <person name="Peregrin-Alvarez J.M."/>
            <person name="Poole C."/>
            <person name="Ren Q."/>
            <person name="Saunders L."/>
            <person name="Sluder A.E."/>
            <person name="Smith K."/>
            <person name="Stanke M."/>
            <person name="Unnasch T.R."/>
            <person name="Ware J."/>
            <person name="Wei A.D."/>
            <person name="Weil G."/>
            <person name="Williams D.J."/>
            <person name="Zhang Y."/>
            <person name="Williams S.A."/>
            <person name="Fraser-Liggett C."/>
            <person name="Slatko B."/>
            <person name="Blaxter M.L."/>
            <person name="Scott A.L."/>
        </authorList>
    </citation>
    <scope>NUCLEOTIDE SEQUENCE</scope>
    <source>
        <strain evidence="3">FR3</strain>
    </source>
</reference>
<evidence type="ECO:0000313" key="4">
    <source>
        <dbReference type="WBParaSite" id="Bm17613.1"/>
    </source>
</evidence>
<dbReference type="GO" id="GO:0003994">
    <property type="term" value="F:aconitate hydratase activity"/>
    <property type="evidence" value="ECO:0007669"/>
    <property type="project" value="TreeGrafter"/>
</dbReference>
<dbReference type="AlphaFoldDB" id="A0A4E9FGK6"/>
<dbReference type="KEGG" id="bmy:BM_BM17613"/>
<dbReference type="WBParaSite" id="Bm17613.1">
    <property type="protein sequence ID" value="Bm17613.1"/>
    <property type="gene ID" value="WBGene00268755"/>
</dbReference>
<dbReference type="PANTHER" id="PTHR43160:SF3">
    <property type="entry name" value="ACONITATE HYDRATASE, MITOCHONDRIAL"/>
    <property type="match status" value="1"/>
</dbReference>
<evidence type="ECO:0000313" key="2">
    <source>
        <dbReference type="EMBL" id="VIO95566.1"/>
    </source>
</evidence>
<dbReference type="GeneID" id="66058892"/>
<reference evidence="4" key="3">
    <citation type="submission" date="2019-12" db="UniProtKB">
        <authorList>
            <consortium name="WormBaseParasite"/>
        </authorList>
    </citation>
    <scope>IDENTIFICATION</scope>
</reference>
<dbReference type="GO" id="GO:0005739">
    <property type="term" value="C:mitochondrion"/>
    <property type="evidence" value="ECO:0007669"/>
    <property type="project" value="TreeGrafter"/>
</dbReference>
<sequence>MKVSGFGTLKKLRFFGSKFKLQIAPSGHSLPQKGYDSGVNYYQAPSGHGNVKGKCTTDHISAAGPWLKFRGHLDNISNNLFLTAVNAENDEMNKVIIVVEYWTLFIRLWERISNYKVRNHLTGKYDTASQTTRHYKSDGVAWIAVKAHLVNMQL</sequence>
<dbReference type="STRING" id="6279.A0A5S6PDT9"/>
<dbReference type="Proteomes" id="UP000006672">
    <property type="component" value="Unassembled WGS sequence"/>
</dbReference>
<dbReference type="OrthoDB" id="2224430at2759"/>
<dbReference type="GO" id="GO:0006099">
    <property type="term" value="P:tricarboxylic acid cycle"/>
    <property type="evidence" value="ECO:0007669"/>
    <property type="project" value="TreeGrafter"/>
</dbReference>
<dbReference type="RefSeq" id="XP_042935780.1">
    <property type="nucleotide sequence ID" value="XM_043079846.1"/>
</dbReference>
<dbReference type="SUPFAM" id="SSF52016">
    <property type="entry name" value="LeuD/IlvD-like"/>
    <property type="match status" value="1"/>
</dbReference>
<gene>
    <name evidence="2 4" type="primary">Bm17613</name>
    <name evidence="2" type="ORF">BM_BM17613</name>
</gene>
<feature type="domain" description="Aconitase A/isopropylmalate dehydratase small subunit swivel" evidence="1">
    <location>
        <begin position="51"/>
        <end position="98"/>
    </location>
</feature>
<dbReference type="InterPro" id="IPR015928">
    <property type="entry name" value="Aconitase/3IPM_dehydase_swvl"/>
</dbReference>
<dbReference type="GO" id="GO:0005829">
    <property type="term" value="C:cytosol"/>
    <property type="evidence" value="ECO:0007669"/>
    <property type="project" value="TreeGrafter"/>
</dbReference>
<dbReference type="EMBL" id="CAAKNF010000194">
    <property type="protein sequence ID" value="VIO95566.1"/>
    <property type="molecule type" value="Genomic_DNA"/>
</dbReference>
<accession>A0A4E9FGK6</accession>
<dbReference type="CTD" id="66058892"/>
<dbReference type="Gene3D" id="3.20.19.10">
    <property type="entry name" value="Aconitase, domain 4"/>
    <property type="match status" value="1"/>
</dbReference>
<organism evidence="2">
    <name type="scientific">Brugia malayi</name>
    <name type="common">Filarial nematode worm</name>
    <dbReference type="NCBI Taxonomy" id="6279"/>
    <lineage>
        <taxon>Eukaryota</taxon>
        <taxon>Metazoa</taxon>
        <taxon>Ecdysozoa</taxon>
        <taxon>Nematoda</taxon>
        <taxon>Chromadorea</taxon>
        <taxon>Rhabditida</taxon>
        <taxon>Spirurina</taxon>
        <taxon>Spiruromorpha</taxon>
        <taxon>Filarioidea</taxon>
        <taxon>Onchocercidae</taxon>
        <taxon>Brugia</taxon>
    </lineage>
</organism>
<name>A0A4E9FGK6_BRUMA</name>
<protein>
    <submittedName>
        <fullName evidence="4">Aconitase_C domain-containing protein</fullName>
    </submittedName>
</protein>
<evidence type="ECO:0000259" key="1">
    <source>
        <dbReference type="Pfam" id="PF00694"/>
    </source>
</evidence>
<proteinExistence type="predicted"/>